<evidence type="ECO:0000256" key="1">
    <source>
        <dbReference type="ARBA" id="ARBA00012486"/>
    </source>
</evidence>
<sequence length="154" mass="17179">MSAQKRIAKELAEVTSNPPAGMIIGLVDESNVHNWDITMDGPEGSPYVGGKFKLLLTLPVEYPFKPPTINFKTRIWHPNVTFDEQGSMCIGILKGDTWKPSSRIMNVLIATQNLLIEPVPDDALETSSAELFKNNRPLYEKEAKKYTAQYAIGK</sequence>
<proteinExistence type="predicted"/>
<dbReference type="InterPro" id="IPR016135">
    <property type="entry name" value="UBQ-conjugating_enzyme/RWD"/>
</dbReference>
<protein>
    <recommendedName>
        <fullName evidence="1">E2 ubiquitin-conjugating enzyme</fullName>
        <ecNumber evidence="1">2.3.2.23</ecNumber>
    </recommendedName>
</protein>
<dbReference type="HOGENOM" id="CLU_030988_13_3_1"/>
<evidence type="ECO:0000256" key="2">
    <source>
        <dbReference type="ARBA" id="ARBA00022679"/>
    </source>
</evidence>
<dbReference type="SUPFAM" id="SSF54495">
    <property type="entry name" value="UBC-like"/>
    <property type="match status" value="1"/>
</dbReference>
<dbReference type="InterPro" id="IPR000608">
    <property type="entry name" value="UBC"/>
</dbReference>
<name>A0A0C3HF12_OIDMZ</name>
<dbReference type="InterPro" id="IPR050113">
    <property type="entry name" value="Ub_conjugating_enzyme"/>
</dbReference>
<dbReference type="EMBL" id="KN832875">
    <property type="protein sequence ID" value="KIN01720.1"/>
    <property type="molecule type" value="Genomic_DNA"/>
</dbReference>
<dbReference type="PANTHER" id="PTHR24067">
    <property type="entry name" value="UBIQUITIN-CONJUGATING ENZYME E2"/>
    <property type="match status" value="1"/>
</dbReference>
<dbReference type="EC" id="2.3.2.23" evidence="1"/>
<dbReference type="STRING" id="913774.A0A0C3HF12"/>
<reference evidence="8" key="2">
    <citation type="submission" date="2015-01" db="EMBL/GenBank/DDBJ databases">
        <title>Evolutionary Origins and Diversification of the Mycorrhizal Mutualists.</title>
        <authorList>
            <consortium name="DOE Joint Genome Institute"/>
            <consortium name="Mycorrhizal Genomics Consortium"/>
            <person name="Kohler A."/>
            <person name="Kuo A."/>
            <person name="Nagy L.G."/>
            <person name="Floudas D."/>
            <person name="Copeland A."/>
            <person name="Barry K.W."/>
            <person name="Cichocki N."/>
            <person name="Veneault-Fourrey C."/>
            <person name="LaButti K."/>
            <person name="Lindquist E.A."/>
            <person name="Lipzen A."/>
            <person name="Lundell T."/>
            <person name="Morin E."/>
            <person name="Murat C."/>
            <person name="Riley R."/>
            <person name="Ohm R."/>
            <person name="Sun H."/>
            <person name="Tunlid A."/>
            <person name="Henrissat B."/>
            <person name="Grigoriev I.V."/>
            <person name="Hibbett D.S."/>
            <person name="Martin F."/>
        </authorList>
    </citation>
    <scope>NUCLEOTIDE SEQUENCE [LARGE SCALE GENOMIC DNA]</scope>
    <source>
        <strain evidence="8">Zn</strain>
    </source>
</reference>
<dbReference type="GO" id="GO:0061631">
    <property type="term" value="F:ubiquitin conjugating enzyme activity"/>
    <property type="evidence" value="ECO:0007669"/>
    <property type="project" value="UniProtKB-EC"/>
</dbReference>
<dbReference type="SMART" id="SM00212">
    <property type="entry name" value="UBCc"/>
    <property type="match status" value="1"/>
</dbReference>
<keyword evidence="2" id="KW-0808">Transferase</keyword>
<dbReference type="OrthoDB" id="9978460at2759"/>
<keyword evidence="8" id="KW-1185">Reference proteome</keyword>
<dbReference type="Pfam" id="PF00179">
    <property type="entry name" value="UQ_con"/>
    <property type="match status" value="1"/>
</dbReference>
<evidence type="ECO:0000313" key="7">
    <source>
        <dbReference type="EMBL" id="KIN01720.1"/>
    </source>
</evidence>
<dbReference type="AlphaFoldDB" id="A0A0C3HF12"/>
<accession>A0A0C3HF12</accession>
<feature type="domain" description="UBC core" evidence="6">
    <location>
        <begin position="2"/>
        <end position="152"/>
    </location>
</feature>
<evidence type="ECO:0000259" key="6">
    <source>
        <dbReference type="PROSITE" id="PS50127"/>
    </source>
</evidence>
<organism evidence="7 8">
    <name type="scientific">Oidiodendron maius (strain Zn)</name>
    <dbReference type="NCBI Taxonomy" id="913774"/>
    <lineage>
        <taxon>Eukaryota</taxon>
        <taxon>Fungi</taxon>
        <taxon>Dikarya</taxon>
        <taxon>Ascomycota</taxon>
        <taxon>Pezizomycotina</taxon>
        <taxon>Leotiomycetes</taxon>
        <taxon>Leotiomycetes incertae sedis</taxon>
        <taxon>Myxotrichaceae</taxon>
        <taxon>Oidiodendron</taxon>
    </lineage>
</organism>
<evidence type="ECO:0000313" key="8">
    <source>
        <dbReference type="Proteomes" id="UP000054321"/>
    </source>
</evidence>
<dbReference type="Gene3D" id="3.10.110.10">
    <property type="entry name" value="Ubiquitin Conjugating Enzyme"/>
    <property type="match status" value="1"/>
</dbReference>
<evidence type="ECO:0000256" key="4">
    <source>
        <dbReference type="ARBA" id="ARBA00022786"/>
    </source>
</evidence>
<dbReference type="GO" id="GO:0005524">
    <property type="term" value="F:ATP binding"/>
    <property type="evidence" value="ECO:0007669"/>
    <property type="project" value="UniProtKB-KW"/>
</dbReference>
<reference evidence="7 8" key="1">
    <citation type="submission" date="2014-04" db="EMBL/GenBank/DDBJ databases">
        <authorList>
            <consortium name="DOE Joint Genome Institute"/>
            <person name="Kuo A."/>
            <person name="Martino E."/>
            <person name="Perotto S."/>
            <person name="Kohler A."/>
            <person name="Nagy L.G."/>
            <person name="Floudas D."/>
            <person name="Copeland A."/>
            <person name="Barry K.W."/>
            <person name="Cichocki N."/>
            <person name="Veneault-Fourrey C."/>
            <person name="LaButti K."/>
            <person name="Lindquist E.A."/>
            <person name="Lipzen A."/>
            <person name="Lundell T."/>
            <person name="Morin E."/>
            <person name="Murat C."/>
            <person name="Sun H."/>
            <person name="Tunlid A."/>
            <person name="Henrissat B."/>
            <person name="Grigoriev I.V."/>
            <person name="Hibbett D.S."/>
            <person name="Martin F."/>
            <person name="Nordberg H.P."/>
            <person name="Cantor M.N."/>
            <person name="Hua S.X."/>
        </authorList>
    </citation>
    <scope>NUCLEOTIDE SEQUENCE [LARGE SCALE GENOMIC DNA]</scope>
    <source>
        <strain evidence="7 8">Zn</strain>
    </source>
</reference>
<gene>
    <name evidence="7" type="ORF">OIDMADRAFT_161166</name>
</gene>
<dbReference type="InParanoid" id="A0A0C3HF12"/>
<keyword evidence="4" id="KW-0833">Ubl conjugation pathway</keyword>
<dbReference type="PROSITE" id="PS50127">
    <property type="entry name" value="UBC_2"/>
    <property type="match status" value="1"/>
</dbReference>
<dbReference type="FunFam" id="3.10.110.10:FF:000060">
    <property type="entry name" value="Ubiquitin conjugating enzyme (UbcB)"/>
    <property type="match status" value="1"/>
</dbReference>
<evidence type="ECO:0000256" key="3">
    <source>
        <dbReference type="ARBA" id="ARBA00022741"/>
    </source>
</evidence>
<evidence type="ECO:0000256" key="5">
    <source>
        <dbReference type="ARBA" id="ARBA00022840"/>
    </source>
</evidence>
<keyword evidence="3" id="KW-0547">Nucleotide-binding</keyword>
<dbReference type="Proteomes" id="UP000054321">
    <property type="component" value="Unassembled WGS sequence"/>
</dbReference>
<keyword evidence="5" id="KW-0067">ATP-binding</keyword>